<comment type="caution">
    <text evidence="1">The sequence shown here is derived from an EMBL/GenBank/DDBJ whole genome shotgun (WGS) entry which is preliminary data.</text>
</comment>
<protein>
    <recommendedName>
        <fullName evidence="2">TonB-dependent receptor SusC</fullName>
    </recommendedName>
</protein>
<accession>A0A645CE29</accession>
<evidence type="ECO:0008006" key="2">
    <source>
        <dbReference type="Google" id="ProtNLM"/>
    </source>
</evidence>
<dbReference type="EMBL" id="VSSQ01026449">
    <property type="protein sequence ID" value="MPM75168.1"/>
    <property type="molecule type" value="Genomic_DNA"/>
</dbReference>
<evidence type="ECO:0000313" key="1">
    <source>
        <dbReference type="EMBL" id="MPM75168.1"/>
    </source>
</evidence>
<dbReference type="AlphaFoldDB" id="A0A645CE29"/>
<name>A0A645CE29_9ZZZZ</name>
<proteinExistence type="predicted"/>
<gene>
    <name evidence="1" type="ORF">SDC9_122159</name>
</gene>
<sequence>MDVSRNISGTFGHPFVADGTIYEHQLNYWSPTNTAAEYPRLTLKNNGSINNTKNSTLWIRDADYIRLKTAQVYYNLPESLFTGTKILRGVQFYLSGYNLLTWDKLKIRDPEWDAGTFPVMRNVSIGCTIKI</sequence>
<organism evidence="1">
    <name type="scientific">bioreactor metagenome</name>
    <dbReference type="NCBI Taxonomy" id="1076179"/>
    <lineage>
        <taxon>unclassified sequences</taxon>
        <taxon>metagenomes</taxon>
        <taxon>ecological metagenomes</taxon>
    </lineage>
</organism>
<reference evidence="1" key="1">
    <citation type="submission" date="2019-08" db="EMBL/GenBank/DDBJ databases">
        <authorList>
            <person name="Kucharzyk K."/>
            <person name="Murdoch R.W."/>
            <person name="Higgins S."/>
            <person name="Loffler F."/>
        </authorList>
    </citation>
    <scope>NUCLEOTIDE SEQUENCE</scope>
</reference>